<evidence type="ECO:0000256" key="1">
    <source>
        <dbReference type="ARBA" id="ARBA00004496"/>
    </source>
</evidence>
<name>A0ABD3RAE8_9STRA</name>
<evidence type="ECO:0000256" key="3">
    <source>
        <dbReference type="ARBA" id="ARBA00022490"/>
    </source>
</evidence>
<evidence type="ECO:0000313" key="7">
    <source>
        <dbReference type="EMBL" id="KAL3809980.1"/>
    </source>
</evidence>
<dbReference type="Gene3D" id="1.25.10.10">
    <property type="entry name" value="Leucine-rich Repeat Variant"/>
    <property type="match status" value="1"/>
</dbReference>
<evidence type="ECO:0000256" key="4">
    <source>
        <dbReference type="ARBA" id="ARBA00022737"/>
    </source>
</evidence>
<keyword evidence="2" id="KW-0813">Transport</keyword>
<dbReference type="GO" id="GO:0015031">
    <property type="term" value="P:protein transport"/>
    <property type="evidence" value="ECO:0007669"/>
    <property type="project" value="UniProtKB-KW"/>
</dbReference>
<dbReference type="InterPro" id="IPR016024">
    <property type="entry name" value="ARM-type_fold"/>
</dbReference>
<evidence type="ECO:0000256" key="5">
    <source>
        <dbReference type="ARBA" id="ARBA00022927"/>
    </source>
</evidence>
<organism evidence="7 8">
    <name type="scientific">Cyclostephanos tholiformis</name>
    <dbReference type="NCBI Taxonomy" id="382380"/>
    <lineage>
        <taxon>Eukaryota</taxon>
        <taxon>Sar</taxon>
        <taxon>Stramenopiles</taxon>
        <taxon>Ochrophyta</taxon>
        <taxon>Bacillariophyta</taxon>
        <taxon>Coscinodiscophyceae</taxon>
        <taxon>Thalassiosirophycidae</taxon>
        <taxon>Stephanodiscales</taxon>
        <taxon>Stephanodiscaceae</taxon>
        <taxon>Cyclostephanos</taxon>
    </lineage>
</organism>
<keyword evidence="4" id="KW-0677">Repeat</keyword>
<keyword evidence="8" id="KW-1185">Reference proteome</keyword>
<keyword evidence="3" id="KW-0963">Cytoplasm</keyword>
<dbReference type="EMBL" id="JALLPB020000360">
    <property type="protein sequence ID" value="KAL3809980.1"/>
    <property type="molecule type" value="Genomic_DNA"/>
</dbReference>
<evidence type="ECO:0000313" key="8">
    <source>
        <dbReference type="Proteomes" id="UP001530377"/>
    </source>
</evidence>
<protein>
    <submittedName>
        <fullName evidence="7">Uncharacterized protein</fullName>
    </submittedName>
</protein>
<comment type="subcellular location">
    <subcellularLocation>
        <location evidence="1">Cytoplasm</location>
    </subcellularLocation>
</comment>
<dbReference type="GO" id="GO:0005737">
    <property type="term" value="C:cytoplasm"/>
    <property type="evidence" value="ECO:0007669"/>
    <property type="project" value="UniProtKB-SubCell"/>
</dbReference>
<accession>A0ABD3RAE8</accession>
<proteinExistence type="predicted"/>
<dbReference type="Proteomes" id="UP001530377">
    <property type="component" value="Unassembled WGS sequence"/>
</dbReference>
<gene>
    <name evidence="7" type="ORF">ACHAXA_007756</name>
</gene>
<dbReference type="PANTHER" id="PTHR10527">
    <property type="entry name" value="IMPORTIN BETA"/>
    <property type="match status" value="1"/>
</dbReference>
<evidence type="ECO:0000256" key="6">
    <source>
        <dbReference type="SAM" id="MobiDB-lite"/>
    </source>
</evidence>
<keyword evidence="5" id="KW-0653">Protein transport</keyword>
<feature type="region of interest" description="Disordered" evidence="6">
    <location>
        <begin position="235"/>
        <end position="256"/>
    </location>
</feature>
<dbReference type="InterPro" id="IPR011989">
    <property type="entry name" value="ARM-like"/>
</dbReference>
<dbReference type="SUPFAM" id="SSF48371">
    <property type="entry name" value="ARM repeat"/>
    <property type="match status" value="2"/>
</dbReference>
<reference evidence="7 8" key="1">
    <citation type="submission" date="2024-10" db="EMBL/GenBank/DDBJ databases">
        <title>Updated reference genomes for cyclostephanoid diatoms.</title>
        <authorList>
            <person name="Roberts W.R."/>
            <person name="Alverson A.J."/>
        </authorList>
    </citation>
    <scope>NUCLEOTIDE SEQUENCE [LARGE SCALE GENOMIC DNA]</scope>
    <source>
        <strain evidence="7 8">AJA228-03</strain>
    </source>
</reference>
<sequence>MSLTVDLLHSMRSTDASQRRYAESIYASMCRPDRMRGLTSILLDYDDDDDDGRDAMAAVLLRREIVGSLDDTTALLVMIEIAMPLLEHFRRGGLGGGGGRGGGEGRDEGVESKNARRQLGHCIAELCRAMSAMSNPSGDDCGMGGYMIRVLADVGTGCATMDVAYLRLLSDVAERSPRALWSVADVASFTSLFRGCARSSSSSSSSTSLEQLEAYVGALCQVGVSYDRAGRGITAPPAVHDDDASTSGTRGCRGTNEAETRARLLLLAGAEIDDRHRRGRNVDLDRESPPARLGGEFLPVALDSIVAHAVSFSSSSSSSSSSAAAAGLLHDSLLRCISHLSTCAERCPSLLAGDEVALASTMRACMALARLVPNDDDHEYADDEASLSLSALDVMATMCSVPGIKRSLTKATSSPSPRFVGEIDARRRMPSEESPLLRFLIRGGGGDDDDGRGDAGVLHLCAELIVAGVDDDEGAWSDEDAVVTNDGTDPSWEDDRVALHAESLLESFVEDLGGASTLPPIFVLVDRLLVPATTEPLSWRNRRAALSILERCLAAAPVTFAPHVPAAIDAAMRSIGDSSIRVQYQALQLLGSLCCADSSSADGAVGTAGGRRHRFPVRENYGWRILEAVSHCVKSPCTKIAAQACGTIVSYCRGGNGREDCAVPINKELIAPYVGILLDALRSGPLSVDVSDPNSVNGGRLTVLVRAIGAVACLADAVGEDFLPHYAIMGGLKACALFGLSGSGGMINHASNVKKNTYEMAILRGSAIEAATIVGQAISGHDGENVSTYIADASEIMSIAATLLDGGDPDIIPMDQLLAACARIAAVMGPQYVPFLPSILPHILRRATEKLEVSITDDVDGNNADDQGEDNSLSYTISIPSIGAKRVKINTTQLEEKAQCARALYEHARALGKNFGPFVDASVNSFLPLVSCEYSGDLRSTSAQALCQIFKSACLSAVEGNAPRVGQAQELLPILARNFVEQLSKENDDEDELENRLGLADALSEIMWDAHEHRTTDGNRVAQISVADARDVVRCLMRLIQSCLVRRSTLISEMANNSFDFDEIARCEDNALSESELLTHLVDSVGYLLKSLGPSFSAIFEEFIAGTLIQIFSNFSNDIRAKIAAISLLDDCVEHCGSSLANKYGPLLLEGINDALKDERDSDDSVELKRVAVYGISQIARHAPKILPLALGRNLLTKVYNIAKEVESVPKNDIENITLIENAVSSIAALALTKGSPLFCSLSDKSELIQLFLCGLPLQEDFDEAKISHDCLCDLIQSNMVNIHTEYGMLLRIIGKILHLVSEDEDVASASTCSRLLSVIDTIQQSVDATLVQAAFSMMEQDAQQALVAAMQ</sequence>
<comment type="caution">
    <text evidence="7">The sequence shown here is derived from an EMBL/GenBank/DDBJ whole genome shotgun (WGS) entry which is preliminary data.</text>
</comment>
<dbReference type="InterPro" id="IPR040122">
    <property type="entry name" value="Importin_beta"/>
</dbReference>
<evidence type="ECO:0000256" key="2">
    <source>
        <dbReference type="ARBA" id="ARBA00022448"/>
    </source>
</evidence>